<gene>
    <name evidence="2" type="ORF">MUK42_37707</name>
</gene>
<sequence>MMCGEGRKKRSGGDIVAEIAYGLFDGGWEMGGMVADRILGVVVGFYVHCCVWIVLSSLDPSTGSRRDYLTSLRRESSHRCGAVVILIGEGTRKGCGRLPIRGTPRWPPCP</sequence>
<keyword evidence="3" id="KW-1185">Reference proteome</keyword>
<reference evidence="2" key="1">
    <citation type="submission" date="2022-05" db="EMBL/GenBank/DDBJ databases">
        <title>The Musa troglodytarum L. genome provides insights into the mechanism of non-climacteric behaviour and enrichment of carotenoids.</title>
        <authorList>
            <person name="Wang J."/>
        </authorList>
    </citation>
    <scope>NUCLEOTIDE SEQUENCE</scope>
    <source>
        <tissue evidence="2">Leaf</tissue>
    </source>
</reference>
<evidence type="ECO:0000313" key="2">
    <source>
        <dbReference type="EMBL" id="URD76460.1"/>
    </source>
</evidence>
<proteinExistence type="predicted"/>
<feature type="transmembrane region" description="Helical" evidence="1">
    <location>
        <begin position="38"/>
        <end position="58"/>
    </location>
</feature>
<dbReference type="AlphaFoldDB" id="A0A9E7EGM1"/>
<dbReference type="EMBL" id="CP097502">
    <property type="protein sequence ID" value="URD76460.1"/>
    <property type="molecule type" value="Genomic_DNA"/>
</dbReference>
<accession>A0A9E7EGM1</accession>
<keyword evidence="1" id="KW-0472">Membrane</keyword>
<organism evidence="2 3">
    <name type="scientific">Musa troglodytarum</name>
    <name type="common">fe'i banana</name>
    <dbReference type="NCBI Taxonomy" id="320322"/>
    <lineage>
        <taxon>Eukaryota</taxon>
        <taxon>Viridiplantae</taxon>
        <taxon>Streptophyta</taxon>
        <taxon>Embryophyta</taxon>
        <taxon>Tracheophyta</taxon>
        <taxon>Spermatophyta</taxon>
        <taxon>Magnoliopsida</taxon>
        <taxon>Liliopsida</taxon>
        <taxon>Zingiberales</taxon>
        <taxon>Musaceae</taxon>
        <taxon>Musa</taxon>
    </lineage>
</organism>
<keyword evidence="1" id="KW-1133">Transmembrane helix</keyword>
<dbReference type="Proteomes" id="UP001055439">
    <property type="component" value="Chromosome 1"/>
</dbReference>
<protein>
    <submittedName>
        <fullName evidence="2">Uncharacterized protein</fullName>
    </submittedName>
</protein>
<evidence type="ECO:0000313" key="3">
    <source>
        <dbReference type="Proteomes" id="UP001055439"/>
    </source>
</evidence>
<name>A0A9E7EGM1_9LILI</name>
<keyword evidence="1" id="KW-0812">Transmembrane</keyword>
<evidence type="ECO:0000256" key="1">
    <source>
        <dbReference type="SAM" id="Phobius"/>
    </source>
</evidence>